<dbReference type="GO" id="GO:0055088">
    <property type="term" value="P:lipid homeostasis"/>
    <property type="evidence" value="ECO:0007669"/>
    <property type="project" value="TreeGrafter"/>
</dbReference>
<dbReference type="GO" id="GO:0010898">
    <property type="term" value="P:positive regulation of triglyceride catabolic process"/>
    <property type="evidence" value="ECO:0007669"/>
    <property type="project" value="InterPro"/>
</dbReference>
<proteinExistence type="predicted"/>
<protein>
    <recommendedName>
        <fullName evidence="1">triacylglycerol lipase</fullName>
        <ecNumber evidence="1">3.1.1.3</ecNumber>
    </recommendedName>
</protein>
<dbReference type="GeneTree" id="ENSGT00940000155662"/>
<dbReference type="OrthoDB" id="197155at2759"/>
<feature type="short sequence motif" description="GXSXG" evidence="4">
    <location>
        <begin position="45"/>
        <end position="49"/>
    </location>
</feature>
<dbReference type="Gene3D" id="3.40.1090.10">
    <property type="entry name" value="Cytosolic phospholipase A2 catalytic domain"/>
    <property type="match status" value="1"/>
</dbReference>
<dbReference type="PANTHER" id="PTHR12406:SF22">
    <property type="entry name" value="1-ACYLGLYCEROL-3-PHOSPHATE O-ACYLTRANSFERASE PNPLA3"/>
    <property type="match status" value="1"/>
</dbReference>
<dbReference type="Ensembl" id="ENSDCDT00010056515.1">
    <property type="protein sequence ID" value="ENSDCDP00010046317.1"/>
    <property type="gene ID" value="ENSDCDG00010028335.1"/>
</dbReference>
<evidence type="ECO:0000256" key="3">
    <source>
        <dbReference type="ARBA" id="ARBA00023098"/>
    </source>
</evidence>
<dbReference type="InterPro" id="IPR016035">
    <property type="entry name" value="Acyl_Trfase/lysoPLipase"/>
</dbReference>
<accession>A0A8C4B653</accession>
<keyword evidence="3 4" id="KW-0443">Lipid metabolism</keyword>
<dbReference type="GO" id="GO:0019433">
    <property type="term" value="P:triglyceride catabolic process"/>
    <property type="evidence" value="ECO:0007669"/>
    <property type="project" value="TreeGrafter"/>
</dbReference>
<dbReference type="Proteomes" id="UP000694580">
    <property type="component" value="Chromosome 15"/>
</dbReference>
<feature type="domain" description="PNPLA" evidence="6">
    <location>
        <begin position="10"/>
        <end position="179"/>
    </location>
</feature>
<reference evidence="7" key="2">
    <citation type="submission" date="2025-05" db="UniProtKB">
        <authorList>
            <consortium name="Ensembl"/>
        </authorList>
    </citation>
    <scope>IDENTIFICATION</scope>
</reference>
<dbReference type="InterPro" id="IPR033903">
    <property type="entry name" value="PNPLA2"/>
</dbReference>
<dbReference type="InterPro" id="IPR002641">
    <property type="entry name" value="PNPLA_dom"/>
</dbReference>
<feature type="compositionally biased region" description="Pro residues" evidence="5">
    <location>
        <begin position="438"/>
        <end position="448"/>
    </location>
</feature>
<evidence type="ECO:0000256" key="5">
    <source>
        <dbReference type="SAM" id="MobiDB-lite"/>
    </source>
</evidence>
<dbReference type="Ensembl" id="ENSDCDT00010050608.1">
    <property type="protein sequence ID" value="ENSDCDP00010040727.1"/>
    <property type="gene ID" value="ENSDCDG00010025944.1"/>
</dbReference>
<dbReference type="EC" id="3.1.1.3" evidence="1"/>
<organism evidence="7 8">
    <name type="scientific">Denticeps clupeoides</name>
    <name type="common">denticle herring</name>
    <dbReference type="NCBI Taxonomy" id="299321"/>
    <lineage>
        <taxon>Eukaryota</taxon>
        <taxon>Metazoa</taxon>
        <taxon>Chordata</taxon>
        <taxon>Craniata</taxon>
        <taxon>Vertebrata</taxon>
        <taxon>Euteleostomi</taxon>
        <taxon>Actinopterygii</taxon>
        <taxon>Neopterygii</taxon>
        <taxon>Teleostei</taxon>
        <taxon>Clupei</taxon>
        <taxon>Clupeiformes</taxon>
        <taxon>Denticipitoidei</taxon>
        <taxon>Denticipitidae</taxon>
        <taxon>Denticeps</taxon>
    </lineage>
</organism>
<dbReference type="PROSITE" id="PS51635">
    <property type="entry name" value="PNPLA"/>
    <property type="match status" value="1"/>
</dbReference>
<evidence type="ECO:0000256" key="1">
    <source>
        <dbReference type="ARBA" id="ARBA00013279"/>
    </source>
</evidence>
<feature type="region of interest" description="Disordered" evidence="5">
    <location>
        <begin position="435"/>
        <end position="455"/>
    </location>
</feature>
<dbReference type="PANTHER" id="PTHR12406">
    <property type="entry name" value="CALCIUM-INDEPENDENT PHOSPHOLIPASE A2 IPLA2 -RELATED"/>
    <property type="match status" value="1"/>
</dbReference>
<name>A0A8C4B653_9TELE</name>
<evidence type="ECO:0000313" key="8">
    <source>
        <dbReference type="Proteomes" id="UP000694580"/>
    </source>
</evidence>
<dbReference type="AlphaFoldDB" id="A0A8C4B653"/>
<keyword evidence="2 4" id="KW-0378">Hydrolase</keyword>
<keyword evidence="8" id="KW-1185">Reference proteome</keyword>
<dbReference type="SUPFAM" id="SSF52151">
    <property type="entry name" value="FabD/lysophospholipase-like"/>
    <property type="match status" value="1"/>
</dbReference>
<dbReference type="RefSeq" id="XP_028810662.1">
    <property type="nucleotide sequence ID" value="XM_028954829.1"/>
</dbReference>
<feature type="active site" description="Proton acceptor" evidence="4">
    <location>
        <position position="166"/>
    </location>
</feature>
<gene>
    <name evidence="7" type="primary">PNPLA3</name>
</gene>
<sequence length="468" mass="51196">MLDLDGGWSLSFAGCGFLGVYHIGVASCLVEQAPQLVRGATRIYGASAGALTAAMLASGASIARCCEDVMEVAKEARRRNLGPLHPSFNLVKVMKGGLQRDFPDEAHLLTSDRLHVSLTRVSDGKNVLVSKFSSKDELIQALVCSCFIPVYCGLIPPSFRGVRYVDGGISDNLPQSARNTITVSPFSGESDICPRDNSSSFHELRFTNTSIQMNLGNACRLGRAFFPPEPKIMAEMCQNGYKDALRFLQENNLLRLQGPTAGPALSCAPPTCCCPGNSVEVTESTKEWVLRNLRLLRKQHWWLDEEIVNNLPGPIRKVFCEACREKHSLYAQVSGLLPVRLASYMLLPYTLPVESAYSAAQRFVEWIPEVPADIRWLFGVAGDVYRHTWGGATSDKVGVPMRKCISGPVALDVHGATAQRDPHLPFSAIDLRGYSPDFPDPAQQPPSPQNHSPKQICFFLGSADQEDG</sequence>
<dbReference type="GO" id="GO:0004806">
    <property type="term" value="F:triacylglycerol lipase activity"/>
    <property type="evidence" value="ECO:0007669"/>
    <property type="project" value="UniProtKB-EC"/>
</dbReference>
<dbReference type="Pfam" id="PF01734">
    <property type="entry name" value="Patatin"/>
    <property type="match status" value="1"/>
</dbReference>
<feature type="short sequence motif" description="DGA/G" evidence="4">
    <location>
        <begin position="166"/>
        <end position="168"/>
    </location>
</feature>
<dbReference type="CDD" id="cd07220">
    <property type="entry name" value="Pat_PNPLA2"/>
    <property type="match status" value="1"/>
</dbReference>
<dbReference type="GO" id="GO:0005811">
    <property type="term" value="C:lipid droplet"/>
    <property type="evidence" value="ECO:0007669"/>
    <property type="project" value="TreeGrafter"/>
</dbReference>
<dbReference type="FunFam" id="3.40.1090.10:FF:000003">
    <property type="entry name" value="Patatin-like phospholipase domain-containing protein 2"/>
    <property type="match status" value="1"/>
</dbReference>
<dbReference type="GO" id="GO:0005737">
    <property type="term" value="C:cytoplasm"/>
    <property type="evidence" value="ECO:0007669"/>
    <property type="project" value="TreeGrafter"/>
</dbReference>
<feature type="active site" description="Nucleophile" evidence="4">
    <location>
        <position position="47"/>
    </location>
</feature>
<dbReference type="GeneID" id="114764863"/>
<keyword evidence="4" id="KW-0442">Lipid degradation</keyword>
<evidence type="ECO:0000313" key="7">
    <source>
        <dbReference type="Ensembl" id="ENSDCDP00010046317.1"/>
    </source>
</evidence>
<evidence type="ECO:0000259" key="6">
    <source>
        <dbReference type="PROSITE" id="PS51635"/>
    </source>
</evidence>
<dbReference type="InterPro" id="IPR033562">
    <property type="entry name" value="PLPL"/>
</dbReference>
<evidence type="ECO:0000256" key="4">
    <source>
        <dbReference type="PROSITE-ProRule" id="PRU01161"/>
    </source>
</evidence>
<feature type="short sequence motif" description="GXGXXG" evidence="4">
    <location>
        <begin position="14"/>
        <end position="19"/>
    </location>
</feature>
<dbReference type="GO" id="GO:0016020">
    <property type="term" value="C:membrane"/>
    <property type="evidence" value="ECO:0007669"/>
    <property type="project" value="TreeGrafter"/>
</dbReference>
<evidence type="ECO:0000256" key="2">
    <source>
        <dbReference type="ARBA" id="ARBA00022801"/>
    </source>
</evidence>
<reference evidence="7 8" key="1">
    <citation type="submission" date="2020-06" db="EMBL/GenBank/DDBJ databases">
        <authorList>
            <consortium name="Wellcome Sanger Institute Data Sharing"/>
        </authorList>
    </citation>
    <scope>NUCLEOTIDE SEQUENCE [LARGE SCALE GENOMIC DNA]</scope>
</reference>